<evidence type="ECO:0000313" key="2">
    <source>
        <dbReference type="Proteomes" id="UP001168877"/>
    </source>
</evidence>
<reference evidence="1" key="1">
    <citation type="journal article" date="2022" name="Plant J.">
        <title>Strategies of tolerance reflected in two North American maple genomes.</title>
        <authorList>
            <person name="McEvoy S.L."/>
            <person name="Sezen U.U."/>
            <person name="Trouern-Trend A."/>
            <person name="McMahon S.M."/>
            <person name="Schaberg P.G."/>
            <person name="Yang J."/>
            <person name="Wegrzyn J.L."/>
            <person name="Swenson N.G."/>
        </authorList>
    </citation>
    <scope>NUCLEOTIDE SEQUENCE</scope>
    <source>
        <strain evidence="1">NS2018</strain>
    </source>
</reference>
<gene>
    <name evidence="1" type="ORF">LWI29_002829</name>
</gene>
<sequence>MRIGTIFINFSSRSACLMTGYEDDDVRYPLPATNSLQSSGNQLECNSEFAVNSFQDHSAAASSSSGVMHITTVDIVPPVAQSVAQHPMITRTRNGIYKPCIFLSECVFPSGFLTELEPKSMKSAMQDHKWLDAMKDEFQALHQNNTWTFCTSYK</sequence>
<accession>A0AA39S0Q2</accession>
<keyword evidence="2" id="KW-1185">Reference proteome</keyword>
<dbReference type="Proteomes" id="UP001168877">
    <property type="component" value="Unassembled WGS sequence"/>
</dbReference>
<dbReference type="AlphaFoldDB" id="A0AA39S0Q2"/>
<proteinExistence type="predicted"/>
<dbReference type="EMBL" id="JAUESC010000384">
    <property type="protein sequence ID" value="KAK0580514.1"/>
    <property type="molecule type" value="Genomic_DNA"/>
</dbReference>
<evidence type="ECO:0000313" key="1">
    <source>
        <dbReference type="EMBL" id="KAK0580514.1"/>
    </source>
</evidence>
<protein>
    <recommendedName>
        <fullName evidence="3">Gag-Pol polyprotein</fullName>
    </recommendedName>
</protein>
<organism evidence="1 2">
    <name type="scientific">Acer saccharum</name>
    <name type="common">Sugar maple</name>
    <dbReference type="NCBI Taxonomy" id="4024"/>
    <lineage>
        <taxon>Eukaryota</taxon>
        <taxon>Viridiplantae</taxon>
        <taxon>Streptophyta</taxon>
        <taxon>Embryophyta</taxon>
        <taxon>Tracheophyta</taxon>
        <taxon>Spermatophyta</taxon>
        <taxon>Magnoliopsida</taxon>
        <taxon>eudicotyledons</taxon>
        <taxon>Gunneridae</taxon>
        <taxon>Pentapetalae</taxon>
        <taxon>rosids</taxon>
        <taxon>malvids</taxon>
        <taxon>Sapindales</taxon>
        <taxon>Sapindaceae</taxon>
        <taxon>Hippocastanoideae</taxon>
        <taxon>Acereae</taxon>
        <taxon>Acer</taxon>
    </lineage>
</organism>
<name>A0AA39S0Q2_ACESA</name>
<comment type="caution">
    <text evidence="1">The sequence shown here is derived from an EMBL/GenBank/DDBJ whole genome shotgun (WGS) entry which is preliminary data.</text>
</comment>
<evidence type="ECO:0008006" key="3">
    <source>
        <dbReference type="Google" id="ProtNLM"/>
    </source>
</evidence>
<reference evidence="1" key="2">
    <citation type="submission" date="2023-06" db="EMBL/GenBank/DDBJ databases">
        <authorList>
            <person name="Swenson N.G."/>
            <person name="Wegrzyn J.L."/>
            <person name="Mcevoy S.L."/>
        </authorList>
    </citation>
    <scope>NUCLEOTIDE SEQUENCE</scope>
    <source>
        <strain evidence="1">NS2018</strain>
        <tissue evidence="1">Leaf</tissue>
    </source>
</reference>